<dbReference type="Pfam" id="PF00550">
    <property type="entry name" value="PP-binding"/>
    <property type="match status" value="1"/>
</dbReference>
<gene>
    <name evidence="2" type="ordered locus">Rta_04950</name>
</gene>
<reference evidence="2 3" key="2">
    <citation type="journal article" date="2011" name="PLoS ONE">
        <title>The Cyst-Dividing Bacterium Ramlibacter tataouinensis TTB310 Genome Reveals a Well-Stocked Toolbox for Adaptation to a Desert Environment.</title>
        <authorList>
            <person name="De Luca G."/>
            <person name="Barakat M."/>
            <person name="Ortet P."/>
            <person name="Fochesato S."/>
            <person name="Jourlin-Castelli C."/>
            <person name="Ansaldi M."/>
            <person name="Py B."/>
            <person name="Fichant G."/>
            <person name="Coutinho P.M."/>
            <person name="Voulhoux R."/>
            <person name="Bastien O."/>
            <person name="Marechal E."/>
            <person name="Henrissat B."/>
            <person name="Quentin Y."/>
            <person name="Noirot P."/>
            <person name="Filloux A."/>
            <person name="Mejean V."/>
            <person name="Dubow M.S."/>
            <person name="Barras F."/>
            <person name="Barbe V."/>
            <person name="Weissenbach J."/>
            <person name="Mihalcescu I."/>
            <person name="Vermeglio A."/>
            <person name="Achouak W."/>
            <person name="Heulin T."/>
        </authorList>
    </citation>
    <scope>NUCLEOTIDE SEQUENCE [LARGE SCALE GENOMIC DNA]</scope>
    <source>
        <strain evidence="3">ATCC BAA-407 / DSM 14655 / LMG 21543 / TTB310</strain>
    </source>
</reference>
<dbReference type="SUPFAM" id="SSF47336">
    <property type="entry name" value="ACP-like"/>
    <property type="match status" value="1"/>
</dbReference>
<dbReference type="EMBL" id="CP000245">
    <property type="protein sequence ID" value="AEG91571.1"/>
    <property type="molecule type" value="Genomic_DNA"/>
</dbReference>
<evidence type="ECO:0000259" key="1">
    <source>
        <dbReference type="PROSITE" id="PS50075"/>
    </source>
</evidence>
<reference evidence="3" key="1">
    <citation type="submission" date="2006-01" db="EMBL/GenBank/DDBJ databases">
        <title>Genome of the cyst-dividing bacterium Ramlibacter tataouinensis.</title>
        <authorList>
            <person name="Barakat M."/>
            <person name="Ortet P."/>
            <person name="De Luca G."/>
            <person name="Jourlin-Castelli C."/>
            <person name="Ansaldi M."/>
            <person name="Py B."/>
            <person name="Fichant G."/>
            <person name="Coutinho P."/>
            <person name="Voulhoux R."/>
            <person name="Bastien O."/>
            <person name="Roy S."/>
            <person name="Marechal E."/>
            <person name="Henrissat B."/>
            <person name="Quentin Y."/>
            <person name="Noirot P."/>
            <person name="Filloux A."/>
            <person name="Mejean V."/>
            <person name="DuBow M."/>
            <person name="Barras F."/>
            <person name="Heulin T."/>
        </authorList>
    </citation>
    <scope>NUCLEOTIDE SEQUENCE [LARGE SCALE GENOMIC DNA]</scope>
    <source>
        <strain evidence="3">ATCC BAA-407 / DSM 14655 / LMG 21543 / TTB310</strain>
    </source>
</reference>
<sequence length="76" mass="8832">MSNRDVIYQIIHKLLEEQGRQDIGITDESFIQDEDLGFDSLTVAEFSANLEQQFGRDPYTQGQYPARVRDLLDFYA</sequence>
<dbReference type="RefSeq" id="WP_013899804.1">
    <property type="nucleotide sequence ID" value="NC_015677.1"/>
</dbReference>
<evidence type="ECO:0000313" key="3">
    <source>
        <dbReference type="Proteomes" id="UP000008385"/>
    </source>
</evidence>
<dbReference type="HOGENOM" id="CLU_2509363_0_0_4"/>
<dbReference type="eggNOG" id="COG0236">
    <property type="taxonomic scope" value="Bacteria"/>
</dbReference>
<dbReference type="Proteomes" id="UP000008385">
    <property type="component" value="Chromosome"/>
</dbReference>
<dbReference type="InterPro" id="IPR036736">
    <property type="entry name" value="ACP-like_sf"/>
</dbReference>
<dbReference type="PROSITE" id="PS50075">
    <property type="entry name" value="CARRIER"/>
    <property type="match status" value="1"/>
</dbReference>
<evidence type="ECO:0000313" key="2">
    <source>
        <dbReference type="EMBL" id="AEG91571.1"/>
    </source>
</evidence>
<feature type="domain" description="Carrier" evidence="1">
    <location>
        <begin position="1"/>
        <end position="76"/>
    </location>
</feature>
<keyword evidence="3" id="KW-1185">Reference proteome</keyword>
<dbReference type="OrthoDB" id="123083at2"/>
<dbReference type="Gene3D" id="1.10.1200.10">
    <property type="entry name" value="ACP-like"/>
    <property type="match status" value="1"/>
</dbReference>
<organism evidence="2 3">
    <name type="scientific">Ramlibacter tataouinensis (strain ATCC BAA-407 / DSM 14655 / LMG 21543 / TTB310)</name>
    <dbReference type="NCBI Taxonomy" id="365046"/>
    <lineage>
        <taxon>Bacteria</taxon>
        <taxon>Pseudomonadati</taxon>
        <taxon>Pseudomonadota</taxon>
        <taxon>Betaproteobacteria</taxon>
        <taxon>Burkholderiales</taxon>
        <taxon>Comamonadaceae</taxon>
        <taxon>Ramlibacter</taxon>
    </lineage>
</organism>
<proteinExistence type="predicted"/>
<protein>
    <submittedName>
        <fullName evidence="2">Acyl carrier protein-like protein</fullName>
    </submittedName>
</protein>
<dbReference type="STRING" id="365046.Rta_04950"/>
<dbReference type="AlphaFoldDB" id="F5XVJ5"/>
<accession>F5XVJ5</accession>
<dbReference type="KEGG" id="rta:Rta_04950"/>
<dbReference type="InterPro" id="IPR009081">
    <property type="entry name" value="PP-bd_ACP"/>
</dbReference>
<name>F5XVJ5_RAMTT</name>